<evidence type="ECO:0000256" key="1">
    <source>
        <dbReference type="ARBA" id="ARBA00004651"/>
    </source>
</evidence>
<keyword evidence="8" id="KW-0813">Transport</keyword>
<keyword evidence="3 8" id="KW-0812">Transmembrane</keyword>
<keyword evidence="5 8" id="KW-0472">Membrane</keyword>
<feature type="transmembrane region" description="Helical" evidence="8">
    <location>
        <begin position="60"/>
        <end position="78"/>
    </location>
</feature>
<dbReference type="Proteomes" id="UP000198397">
    <property type="component" value="Unassembled WGS sequence"/>
</dbReference>
<feature type="transmembrane region" description="Helical" evidence="8">
    <location>
        <begin position="90"/>
        <end position="111"/>
    </location>
</feature>
<keyword evidence="8" id="KW-0406">Ion transport</keyword>
<keyword evidence="4 8" id="KW-1133">Transmembrane helix</keyword>
<comment type="function">
    <text evidence="8">Fluoride-specific ion channel. Important for reducing fluoride concentration in the cell, thus reducing its toxicity.</text>
</comment>
<dbReference type="Pfam" id="PF02537">
    <property type="entry name" value="CRCB"/>
    <property type="match status" value="1"/>
</dbReference>
<dbReference type="InterPro" id="IPR003691">
    <property type="entry name" value="FluC"/>
</dbReference>
<comment type="catalytic activity">
    <reaction evidence="7">
        <text>fluoride(in) = fluoride(out)</text>
        <dbReference type="Rhea" id="RHEA:76159"/>
        <dbReference type="ChEBI" id="CHEBI:17051"/>
    </reaction>
    <physiologicalReaction direction="left-to-right" evidence="7">
        <dbReference type="Rhea" id="RHEA:76160"/>
    </physiologicalReaction>
</comment>
<comment type="similarity">
    <text evidence="6 8">Belongs to the fluoride channel Fluc/FEX (TC 1.A.43) family.</text>
</comment>
<gene>
    <name evidence="8" type="primary">fluC</name>
    <name evidence="8" type="synonym">crcB</name>
    <name evidence="9" type="ORF">SAMN06264855_1417</name>
</gene>
<dbReference type="HAMAP" id="MF_00454">
    <property type="entry name" value="FluC"/>
    <property type="match status" value="1"/>
</dbReference>
<comment type="caution">
    <text evidence="8">Lacks conserved residue(s) required for the propagation of feature annotation.</text>
</comment>
<evidence type="ECO:0000313" key="9">
    <source>
        <dbReference type="EMBL" id="SNR69651.1"/>
    </source>
</evidence>
<dbReference type="EMBL" id="FZNQ01000041">
    <property type="protein sequence ID" value="SNR69651.1"/>
    <property type="molecule type" value="Genomic_DNA"/>
</dbReference>
<name>A0A238YFZ3_HALVU</name>
<evidence type="ECO:0000256" key="3">
    <source>
        <dbReference type="ARBA" id="ARBA00022692"/>
    </source>
</evidence>
<evidence type="ECO:0000256" key="6">
    <source>
        <dbReference type="ARBA" id="ARBA00035120"/>
    </source>
</evidence>
<comment type="subcellular location">
    <subcellularLocation>
        <location evidence="1 8">Cell membrane</location>
        <topology evidence="1 8">Multi-pass membrane protein</topology>
    </subcellularLocation>
</comment>
<keyword evidence="2 8" id="KW-1003">Cell membrane</keyword>
<organism evidence="9 10">
    <name type="scientific">Halorubrum vacuolatum</name>
    <name type="common">Natronobacterium vacuolatum</name>
    <dbReference type="NCBI Taxonomy" id="63740"/>
    <lineage>
        <taxon>Archaea</taxon>
        <taxon>Methanobacteriati</taxon>
        <taxon>Methanobacteriota</taxon>
        <taxon>Stenosarchaea group</taxon>
        <taxon>Halobacteria</taxon>
        <taxon>Halobacteriales</taxon>
        <taxon>Haloferacaceae</taxon>
        <taxon>Halorubrum</taxon>
    </lineage>
</organism>
<protein>
    <recommendedName>
        <fullName evidence="8">Fluoride-specific ion channel FluC</fullName>
    </recommendedName>
</protein>
<dbReference type="GO" id="GO:0140114">
    <property type="term" value="P:cellular detoxification of fluoride"/>
    <property type="evidence" value="ECO:0007669"/>
    <property type="project" value="UniProtKB-UniRule"/>
</dbReference>
<keyword evidence="10" id="KW-1185">Reference proteome</keyword>
<feature type="transmembrane region" description="Helical" evidence="8">
    <location>
        <begin position="32"/>
        <end position="53"/>
    </location>
</feature>
<sequence length="115" mass="11495">MSRLPEGSGLIALDGFVGATLRYGVDVLAGDVTGVGTFVVNVIGSFALGVLVTQAADRQTQLFVGTGLLSSFTTYSTFASDVVVLGTTMGSVYIAASYGVGLAAAAAGLAVGRRL</sequence>
<accession>A0A238YFZ3</accession>
<dbReference type="RefSeq" id="WP_089386068.1">
    <property type="nucleotide sequence ID" value="NZ_FZNQ01000041.1"/>
</dbReference>
<dbReference type="AlphaFoldDB" id="A0A238YFZ3"/>
<evidence type="ECO:0000256" key="8">
    <source>
        <dbReference type="HAMAP-Rule" id="MF_00454"/>
    </source>
</evidence>
<evidence type="ECO:0000256" key="2">
    <source>
        <dbReference type="ARBA" id="ARBA00022475"/>
    </source>
</evidence>
<evidence type="ECO:0000313" key="10">
    <source>
        <dbReference type="Proteomes" id="UP000198397"/>
    </source>
</evidence>
<keyword evidence="8" id="KW-0407">Ion channel</keyword>
<dbReference type="OrthoDB" id="253428at2157"/>
<reference evidence="9 10" key="1">
    <citation type="submission" date="2017-06" db="EMBL/GenBank/DDBJ databases">
        <authorList>
            <person name="Kim H.J."/>
            <person name="Triplett B.A."/>
        </authorList>
    </citation>
    <scope>NUCLEOTIDE SEQUENCE [LARGE SCALE GENOMIC DNA]</scope>
    <source>
        <strain evidence="9 10">DSM 8800</strain>
    </source>
</reference>
<dbReference type="GO" id="GO:0005886">
    <property type="term" value="C:plasma membrane"/>
    <property type="evidence" value="ECO:0007669"/>
    <property type="project" value="UniProtKB-SubCell"/>
</dbReference>
<proteinExistence type="inferred from homology"/>
<evidence type="ECO:0000256" key="4">
    <source>
        <dbReference type="ARBA" id="ARBA00022989"/>
    </source>
</evidence>
<evidence type="ECO:0000256" key="7">
    <source>
        <dbReference type="ARBA" id="ARBA00035585"/>
    </source>
</evidence>
<evidence type="ECO:0000256" key="5">
    <source>
        <dbReference type="ARBA" id="ARBA00023136"/>
    </source>
</evidence>
<dbReference type="GO" id="GO:0062054">
    <property type="term" value="F:fluoride channel activity"/>
    <property type="evidence" value="ECO:0007669"/>
    <property type="project" value="UniProtKB-UniRule"/>
</dbReference>